<evidence type="ECO:0000313" key="3">
    <source>
        <dbReference type="Proteomes" id="UP001331515"/>
    </source>
</evidence>
<sequence>MARKQHGMKDVLSGMQAAETKNAEVERETGEMAAEKSNNKMKRREGEGEKASKDTETGEAASVERGQAGVTVPRGGGGGGGERAEENGDSGAKNGPNRRRTSGDGSRSETRGEKRK</sequence>
<comment type="caution">
    <text evidence="2">The sequence shown here is derived from an EMBL/GenBank/DDBJ whole genome shotgun (WGS) entry which is preliminary data.</text>
</comment>
<organism evidence="2 3">
    <name type="scientific">Champsocephalus gunnari</name>
    <name type="common">Mackerel icefish</name>
    <dbReference type="NCBI Taxonomy" id="52237"/>
    <lineage>
        <taxon>Eukaryota</taxon>
        <taxon>Metazoa</taxon>
        <taxon>Chordata</taxon>
        <taxon>Craniata</taxon>
        <taxon>Vertebrata</taxon>
        <taxon>Euteleostomi</taxon>
        <taxon>Actinopterygii</taxon>
        <taxon>Neopterygii</taxon>
        <taxon>Teleostei</taxon>
        <taxon>Neoteleostei</taxon>
        <taxon>Acanthomorphata</taxon>
        <taxon>Eupercaria</taxon>
        <taxon>Perciformes</taxon>
        <taxon>Notothenioidei</taxon>
        <taxon>Channichthyidae</taxon>
        <taxon>Champsocephalus</taxon>
    </lineage>
</organism>
<dbReference type="AlphaFoldDB" id="A0AAN8DDT6"/>
<reference evidence="2 3" key="1">
    <citation type="journal article" date="2023" name="Mol. Biol. Evol.">
        <title>Genomics of Secondarily Temperate Adaptation in the Only Non-Antarctic Icefish.</title>
        <authorList>
            <person name="Rivera-Colon A.G."/>
            <person name="Rayamajhi N."/>
            <person name="Minhas B.F."/>
            <person name="Madrigal G."/>
            <person name="Bilyk K.T."/>
            <person name="Yoon V."/>
            <person name="Hune M."/>
            <person name="Gregory S."/>
            <person name="Cheng C.H.C."/>
            <person name="Catchen J.M."/>
        </authorList>
    </citation>
    <scope>NUCLEOTIDE SEQUENCE [LARGE SCALE GENOMIC DNA]</scope>
    <source>
        <tissue evidence="2">White muscle</tissue>
    </source>
</reference>
<dbReference type="EMBL" id="JAURVH010001523">
    <property type="protein sequence ID" value="KAK5920345.1"/>
    <property type="molecule type" value="Genomic_DNA"/>
</dbReference>
<proteinExistence type="predicted"/>
<name>A0AAN8DDT6_CHAGU</name>
<keyword evidence="3" id="KW-1185">Reference proteome</keyword>
<evidence type="ECO:0000256" key="1">
    <source>
        <dbReference type="SAM" id="MobiDB-lite"/>
    </source>
</evidence>
<feature type="compositionally biased region" description="Basic and acidic residues" evidence="1">
    <location>
        <begin position="21"/>
        <end position="56"/>
    </location>
</feature>
<protein>
    <submittedName>
        <fullName evidence="2">Uncharacterized protein</fullName>
    </submittedName>
</protein>
<accession>A0AAN8DDT6</accession>
<dbReference type="Proteomes" id="UP001331515">
    <property type="component" value="Unassembled WGS sequence"/>
</dbReference>
<gene>
    <name evidence="2" type="ORF">CgunFtcFv8_024166</name>
</gene>
<evidence type="ECO:0000313" key="2">
    <source>
        <dbReference type="EMBL" id="KAK5920345.1"/>
    </source>
</evidence>
<feature type="compositionally biased region" description="Basic and acidic residues" evidence="1">
    <location>
        <begin position="106"/>
        <end position="116"/>
    </location>
</feature>
<feature type="region of interest" description="Disordered" evidence="1">
    <location>
        <begin position="1"/>
        <end position="116"/>
    </location>
</feature>